<dbReference type="InterPro" id="IPR050282">
    <property type="entry name" value="Cycloisomerase_2"/>
</dbReference>
<dbReference type="PANTHER" id="PTHR30344:SF1">
    <property type="entry name" value="6-PHOSPHOGLUCONOLACTONASE"/>
    <property type="match status" value="1"/>
</dbReference>
<comment type="caution">
    <text evidence="3">The sequence shown here is derived from an EMBL/GenBank/DDBJ whole genome shotgun (WGS) entry which is preliminary data.</text>
</comment>
<feature type="chain" id="PRO_5001980890" evidence="2">
    <location>
        <begin position="18"/>
        <end position="400"/>
    </location>
</feature>
<reference evidence="3 4" key="1">
    <citation type="submission" date="2014-02" db="EMBL/GenBank/DDBJ databases">
        <title>The genome sequence of the entomopathogenic fungus Metarhizium robertsii ARSEF 2575.</title>
        <authorList>
            <person name="Giuliano Garisto Donzelli B."/>
            <person name="Roe B.A."/>
            <person name="Macmil S.L."/>
            <person name="Krasnoff S.B."/>
            <person name="Gibson D.M."/>
        </authorList>
    </citation>
    <scope>NUCLEOTIDE SEQUENCE [LARGE SCALE GENOMIC DNA]</scope>
    <source>
        <strain evidence="3 4">ARSEF 2575</strain>
    </source>
</reference>
<dbReference type="OrthoDB" id="9972196at2759"/>
<gene>
    <name evidence="3" type="ORF">X797_005223</name>
</gene>
<dbReference type="eggNOG" id="ENOG502S3WY">
    <property type="taxonomic scope" value="Eukaryota"/>
</dbReference>
<dbReference type="EMBL" id="JELW01000007">
    <property type="protein sequence ID" value="EXV01705.1"/>
    <property type="molecule type" value="Genomic_DNA"/>
</dbReference>
<dbReference type="InterPro" id="IPR011048">
    <property type="entry name" value="Haem_d1_sf"/>
</dbReference>
<name>A0A0A1UVT8_9HYPO</name>
<keyword evidence="2" id="KW-0732">Signal</keyword>
<dbReference type="InterPro" id="IPR015943">
    <property type="entry name" value="WD40/YVTN_repeat-like_dom_sf"/>
</dbReference>
<dbReference type="PANTHER" id="PTHR30344">
    <property type="entry name" value="6-PHOSPHOGLUCONOLACTONASE-RELATED"/>
    <property type="match status" value="1"/>
</dbReference>
<evidence type="ECO:0000256" key="2">
    <source>
        <dbReference type="SAM" id="SignalP"/>
    </source>
</evidence>
<comment type="similarity">
    <text evidence="1">Belongs to the cycloisomerase 2 family.</text>
</comment>
<sequence length="400" mass="42093">MLNAALTSSMLLTAAHAAANVLYVSSYSGKVTTLALNSASSPSCRASDNVPVLKAVSSTDGCAVSPSWLTLDHAHSTLFCIDEALPSDKGSLSSFKTNSDGSLTALNKTVTLGGPVSGALYGPNGSALAVAHYGAGALTAWNVSNPSNLTLVQSEQYHMDKPGPIADRQNAPHPHQTLLDPTGKFILVPDLGADKIYVYAVADDSLRLTALPPIVVKAGSGPRHVAFAFRDGKTFMYLVTELANTIIGYEVTYPDGGIEFKELFNIDSHGAGKPVSGAVYAAEILVSPDAKFLIVSSRGDNTFSIPNFDRKNSTNITSDPLINFSIDGETGSLTLIEEAPCGGRYPRQFSMNKAGTLVAVGQQKDERVVLIKRDSESGKLGDFVGYADVAGEITSVIFNE</sequence>
<evidence type="ECO:0000256" key="1">
    <source>
        <dbReference type="ARBA" id="ARBA00005564"/>
    </source>
</evidence>
<dbReference type="AlphaFoldDB" id="A0A0A1UVT8"/>
<dbReference type="InterPro" id="IPR019405">
    <property type="entry name" value="Lactonase_7-beta_prop"/>
</dbReference>
<evidence type="ECO:0000313" key="4">
    <source>
        <dbReference type="Proteomes" id="UP000030151"/>
    </source>
</evidence>
<feature type="signal peptide" evidence="2">
    <location>
        <begin position="1"/>
        <end position="17"/>
    </location>
</feature>
<dbReference type="SUPFAM" id="SSF51004">
    <property type="entry name" value="C-terminal (heme d1) domain of cytochrome cd1-nitrite reductase"/>
    <property type="match status" value="1"/>
</dbReference>
<evidence type="ECO:0000313" key="3">
    <source>
        <dbReference type="EMBL" id="EXV01705.1"/>
    </source>
</evidence>
<proteinExistence type="inferred from homology"/>
<dbReference type="GO" id="GO:0017057">
    <property type="term" value="F:6-phosphogluconolactonase activity"/>
    <property type="evidence" value="ECO:0007669"/>
    <property type="project" value="TreeGrafter"/>
</dbReference>
<dbReference type="Gene3D" id="2.130.10.10">
    <property type="entry name" value="YVTN repeat-like/Quinoprotein amine dehydrogenase"/>
    <property type="match status" value="1"/>
</dbReference>
<organism evidence="3 4">
    <name type="scientific">Metarhizium robertsii</name>
    <dbReference type="NCBI Taxonomy" id="568076"/>
    <lineage>
        <taxon>Eukaryota</taxon>
        <taxon>Fungi</taxon>
        <taxon>Dikarya</taxon>
        <taxon>Ascomycota</taxon>
        <taxon>Pezizomycotina</taxon>
        <taxon>Sordariomycetes</taxon>
        <taxon>Hypocreomycetidae</taxon>
        <taxon>Hypocreales</taxon>
        <taxon>Clavicipitaceae</taxon>
        <taxon>Metarhizium</taxon>
    </lineage>
</organism>
<accession>A0A0A1UVT8</accession>
<dbReference type="Pfam" id="PF10282">
    <property type="entry name" value="Lactonase"/>
    <property type="match status" value="1"/>
</dbReference>
<dbReference type="Proteomes" id="UP000030151">
    <property type="component" value="Unassembled WGS sequence"/>
</dbReference>
<protein>
    <submittedName>
        <fullName evidence="3">Lactonase</fullName>
    </submittedName>
</protein>
<dbReference type="HOGENOM" id="CLU_038716_0_0_1"/>